<reference evidence="4 5" key="1">
    <citation type="submission" date="2020-08" db="EMBL/GenBank/DDBJ databases">
        <title>Genomic Encyclopedia of Type Strains, Phase IV (KMG-IV): sequencing the most valuable type-strain genomes for metagenomic binning, comparative biology and taxonomic classification.</title>
        <authorList>
            <person name="Goeker M."/>
        </authorList>
    </citation>
    <scope>NUCLEOTIDE SEQUENCE [LARGE SCALE GENOMIC DNA]</scope>
    <source>
        <strain evidence="4 5">DSM 103737</strain>
    </source>
</reference>
<dbReference type="InterPro" id="IPR044087">
    <property type="entry name" value="NahD-like"/>
</dbReference>
<comment type="similarity">
    <text evidence="1">Belongs to the GST superfamily. NadH family.</text>
</comment>
<accession>A0A840BV59</accession>
<dbReference type="Gene3D" id="3.40.30.10">
    <property type="entry name" value="Glutaredoxin"/>
    <property type="match status" value="1"/>
</dbReference>
<dbReference type="Proteomes" id="UP000577362">
    <property type="component" value="Unassembled WGS sequence"/>
</dbReference>
<dbReference type="InterPro" id="IPR051924">
    <property type="entry name" value="GST_Kappa/NadH"/>
</dbReference>
<dbReference type="PANTHER" id="PTHR42943">
    <property type="entry name" value="GLUTATHIONE S-TRANSFERASE KAPPA"/>
    <property type="match status" value="1"/>
</dbReference>
<comment type="catalytic activity">
    <reaction evidence="1">
        <text>2-hydroxychromene-2-carboxylate = (3E)-4-(2-hydroxyphenyl)-2-oxobut-3-enoate</text>
        <dbReference type="Rhea" id="RHEA:27401"/>
        <dbReference type="ChEBI" id="CHEBI:59350"/>
        <dbReference type="ChEBI" id="CHEBI:59353"/>
        <dbReference type="EC" id="5.99.1.4"/>
    </reaction>
</comment>
<evidence type="ECO:0000259" key="3">
    <source>
        <dbReference type="Pfam" id="PF01323"/>
    </source>
</evidence>
<dbReference type="GO" id="GO:1901170">
    <property type="term" value="P:naphthalene catabolic process"/>
    <property type="evidence" value="ECO:0007669"/>
    <property type="project" value="InterPro"/>
</dbReference>
<dbReference type="CDD" id="cd03022">
    <property type="entry name" value="DsbA_HCCA_Iso"/>
    <property type="match status" value="1"/>
</dbReference>
<evidence type="ECO:0000256" key="2">
    <source>
        <dbReference type="PIRSR" id="PIRSR006386-1"/>
    </source>
</evidence>
<dbReference type="Pfam" id="PF01323">
    <property type="entry name" value="DSBA"/>
    <property type="match status" value="1"/>
</dbReference>
<dbReference type="PIRSF" id="PIRSF006386">
    <property type="entry name" value="HCCAis_GSTk"/>
    <property type="match status" value="1"/>
</dbReference>
<dbReference type="GO" id="GO:0004364">
    <property type="term" value="F:glutathione transferase activity"/>
    <property type="evidence" value="ECO:0007669"/>
    <property type="project" value="TreeGrafter"/>
</dbReference>
<dbReference type="GO" id="GO:0004602">
    <property type="term" value="F:glutathione peroxidase activity"/>
    <property type="evidence" value="ECO:0007669"/>
    <property type="project" value="TreeGrafter"/>
</dbReference>
<dbReference type="SUPFAM" id="SSF52833">
    <property type="entry name" value="Thioredoxin-like"/>
    <property type="match status" value="1"/>
</dbReference>
<evidence type="ECO:0000313" key="5">
    <source>
        <dbReference type="Proteomes" id="UP000577362"/>
    </source>
</evidence>
<name>A0A840BV59_9HYPH</name>
<sequence length="207" mass="22878">MPQRPVLDFWYDFASTYSYLAAMRIEPLAEAAGVDLRWRPFLLGPIFASHGWTSSPFNLYPSKGRYMWRDVAREAARLDLALTRPDPFPQNSLTVARLAIALREKGLAPAFTRAVFAAQFGEGRSISEIAVISDILRDLDVDVASTVSSAQGDPVKARLRAETEEARTRGIFGAPTFLTADGEMFWGNDRLEQALAWAAGERPAGLL</sequence>
<evidence type="ECO:0000256" key="1">
    <source>
        <dbReference type="PIRNR" id="PIRNR006386"/>
    </source>
</evidence>
<keyword evidence="5" id="KW-1185">Reference proteome</keyword>
<protein>
    <recommendedName>
        <fullName evidence="1">2-hydroxychromene-2-carboxylate isomerase</fullName>
        <ecNumber evidence="1">5.99.1.4</ecNumber>
    </recommendedName>
</protein>
<evidence type="ECO:0000313" key="4">
    <source>
        <dbReference type="EMBL" id="MBB4017255.1"/>
    </source>
</evidence>
<dbReference type="GO" id="GO:0018845">
    <property type="term" value="F:2-hydroxychromene-2-carboxylate isomerase activity"/>
    <property type="evidence" value="ECO:0007669"/>
    <property type="project" value="UniProtKB-UniRule"/>
</dbReference>
<dbReference type="GO" id="GO:0006749">
    <property type="term" value="P:glutathione metabolic process"/>
    <property type="evidence" value="ECO:0007669"/>
    <property type="project" value="TreeGrafter"/>
</dbReference>
<comment type="caution">
    <text evidence="4">The sequence shown here is derived from an EMBL/GenBank/DDBJ whole genome shotgun (WGS) entry which is preliminary data.</text>
</comment>
<dbReference type="AlphaFoldDB" id="A0A840BV59"/>
<dbReference type="InterPro" id="IPR036249">
    <property type="entry name" value="Thioredoxin-like_sf"/>
</dbReference>
<keyword evidence="1 4" id="KW-0413">Isomerase</keyword>
<proteinExistence type="inferred from homology"/>
<dbReference type="EC" id="5.99.1.4" evidence="1"/>
<dbReference type="InterPro" id="IPR014440">
    <property type="entry name" value="HCCAis_GSTk"/>
</dbReference>
<gene>
    <name evidence="4" type="ORF">GGR16_002284</name>
</gene>
<dbReference type="InterPro" id="IPR001853">
    <property type="entry name" value="DSBA-like_thioredoxin_dom"/>
</dbReference>
<organism evidence="4 5">
    <name type="scientific">Chelatococcus caeni</name>
    <dbReference type="NCBI Taxonomy" id="1348468"/>
    <lineage>
        <taxon>Bacteria</taxon>
        <taxon>Pseudomonadati</taxon>
        <taxon>Pseudomonadota</taxon>
        <taxon>Alphaproteobacteria</taxon>
        <taxon>Hyphomicrobiales</taxon>
        <taxon>Chelatococcaceae</taxon>
        <taxon>Chelatococcus</taxon>
    </lineage>
</organism>
<dbReference type="EMBL" id="JACIEN010000002">
    <property type="protein sequence ID" value="MBB4017255.1"/>
    <property type="molecule type" value="Genomic_DNA"/>
</dbReference>
<feature type="active site" description="Nucleophile" evidence="2">
    <location>
        <position position="15"/>
    </location>
</feature>
<dbReference type="PANTHER" id="PTHR42943:SF2">
    <property type="entry name" value="GLUTATHIONE S-TRANSFERASE KAPPA 1"/>
    <property type="match status" value="1"/>
</dbReference>
<dbReference type="RefSeq" id="WP_019400516.1">
    <property type="nucleotide sequence ID" value="NZ_JACIEN010000002.1"/>
</dbReference>
<feature type="domain" description="DSBA-like thioredoxin" evidence="3">
    <location>
        <begin position="7"/>
        <end position="193"/>
    </location>
</feature>